<evidence type="ECO:0000313" key="5">
    <source>
        <dbReference type="EMBL" id="KFK22582.1"/>
    </source>
</evidence>
<feature type="coiled-coil region" evidence="2">
    <location>
        <begin position="373"/>
        <end position="400"/>
    </location>
</feature>
<dbReference type="Pfam" id="PF14223">
    <property type="entry name" value="Retrotran_gag_2"/>
    <property type="match status" value="1"/>
</dbReference>
<keyword evidence="2" id="KW-0175">Coiled coil</keyword>
<dbReference type="SUPFAM" id="SSF57756">
    <property type="entry name" value="Retrovirus zinc finger-like domains"/>
    <property type="match status" value="1"/>
</dbReference>
<dbReference type="OMA" id="ISRTHIC"/>
<proteinExistence type="predicted"/>
<keyword evidence="1" id="KW-0479">Metal-binding</keyword>
<dbReference type="GO" id="GO:0003676">
    <property type="term" value="F:nucleic acid binding"/>
    <property type="evidence" value="ECO:0007669"/>
    <property type="project" value="InterPro"/>
</dbReference>
<feature type="chain" id="PRO_5001821461" description="CCHC-type domain-containing protein" evidence="3">
    <location>
        <begin position="29"/>
        <end position="625"/>
    </location>
</feature>
<evidence type="ECO:0000256" key="2">
    <source>
        <dbReference type="SAM" id="Coils"/>
    </source>
</evidence>
<dbReference type="SMART" id="SM00343">
    <property type="entry name" value="ZnF_C2HC"/>
    <property type="match status" value="3"/>
</dbReference>
<reference evidence="6" key="1">
    <citation type="journal article" date="2015" name="Nat. Plants">
        <title>Genome expansion of Arabis alpina linked with retrotransposition and reduced symmetric DNA methylation.</title>
        <authorList>
            <person name="Willing E.M."/>
            <person name="Rawat V."/>
            <person name="Mandakova T."/>
            <person name="Maumus F."/>
            <person name="James G.V."/>
            <person name="Nordstroem K.J."/>
            <person name="Becker C."/>
            <person name="Warthmann N."/>
            <person name="Chica C."/>
            <person name="Szarzynska B."/>
            <person name="Zytnicki M."/>
            <person name="Albani M.C."/>
            <person name="Kiefer C."/>
            <person name="Bergonzi S."/>
            <person name="Castaings L."/>
            <person name="Mateos J.L."/>
            <person name="Berns M.C."/>
            <person name="Bujdoso N."/>
            <person name="Piofczyk T."/>
            <person name="de Lorenzo L."/>
            <person name="Barrero-Sicilia C."/>
            <person name="Mateos I."/>
            <person name="Piednoel M."/>
            <person name="Hagmann J."/>
            <person name="Chen-Min-Tao R."/>
            <person name="Iglesias-Fernandez R."/>
            <person name="Schuster S.C."/>
            <person name="Alonso-Blanco C."/>
            <person name="Roudier F."/>
            <person name="Carbonero P."/>
            <person name="Paz-Ares J."/>
            <person name="Davis S.J."/>
            <person name="Pecinka A."/>
            <person name="Quesneville H."/>
            <person name="Colot V."/>
            <person name="Lysak M.A."/>
            <person name="Weigel D."/>
            <person name="Coupland G."/>
            <person name="Schneeberger K."/>
        </authorList>
    </citation>
    <scope>NUCLEOTIDE SEQUENCE [LARGE SCALE GENOMIC DNA]</scope>
    <source>
        <strain evidence="6">cv. Pajares</strain>
    </source>
</reference>
<dbReference type="AlphaFoldDB" id="A0A087FY80"/>
<feature type="domain" description="CCHC-type" evidence="4">
    <location>
        <begin position="260"/>
        <end position="274"/>
    </location>
</feature>
<dbReference type="eggNOG" id="KOG0017">
    <property type="taxonomic scope" value="Eukaryota"/>
</dbReference>
<keyword evidence="3" id="KW-0732">Signal</keyword>
<dbReference type="PANTHER" id="PTHR35317">
    <property type="entry name" value="OS04G0629600 PROTEIN"/>
    <property type="match status" value="1"/>
</dbReference>
<dbReference type="Gramene" id="KFK22582">
    <property type="protein sequence ID" value="KFK22582"/>
    <property type="gene ID" value="AALP_AAs58100U000100"/>
</dbReference>
<dbReference type="Proteomes" id="UP000029120">
    <property type="component" value="Unassembled WGS sequence"/>
</dbReference>
<feature type="signal peptide" evidence="3">
    <location>
        <begin position="1"/>
        <end position="28"/>
    </location>
</feature>
<keyword evidence="1" id="KW-0863">Zinc-finger</keyword>
<keyword evidence="1" id="KW-0862">Zinc</keyword>
<evidence type="ECO:0000256" key="3">
    <source>
        <dbReference type="SAM" id="SignalP"/>
    </source>
</evidence>
<evidence type="ECO:0000313" key="6">
    <source>
        <dbReference type="Proteomes" id="UP000029120"/>
    </source>
</evidence>
<keyword evidence="6" id="KW-1185">Reference proteome</keyword>
<evidence type="ECO:0000259" key="4">
    <source>
        <dbReference type="PROSITE" id="PS50158"/>
    </source>
</evidence>
<dbReference type="GO" id="GO:0008270">
    <property type="term" value="F:zinc ion binding"/>
    <property type="evidence" value="ECO:0007669"/>
    <property type="project" value="UniProtKB-KW"/>
</dbReference>
<name>A0A087FY80_ARAAL</name>
<protein>
    <recommendedName>
        <fullName evidence="4">CCHC-type domain-containing protein</fullName>
    </recommendedName>
</protein>
<evidence type="ECO:0000256" key="1">
    <source>
        <dbReference type="PROSITE-ProRule" id="PRU00047"/>
    </source>
</evidence>
<dbReference type="PROSITE" id="PS50158">
    <property type="entry name" value="ZF_CCHC"/>
    <property type="match status" value="2"/>
</dbReference>
<accession>A0A087FY80</accession>
<dbReference type="InterPro" id="IPR054722">
    <property type="entry name" value="PolX-like_BBD"/>
</dbReference>
<dbReference type="PANTHER" id="PTHR35317:SF23">
    <property type="entry name" value="OS04G0629600 PROTEIN"/>
    <property type="match status" value="1"/>
</dbReference>
<dbReference type="EMBL" id="KL987751">
    <property type="protein sequence ID" value="KFK22582.1"/>
    <property type="molecule type" value="Genomic_DNA"/>
</dbReference>
<dbReference type="Pfam" id="PF22936">
    <property type="entry name" value="Pol_BBD"/>
    <property type="match status" value="1"/>
</dbReference>
<dbReference type="Gene3D" id="4.10.60.10">
    <property type="entry name" value="Zinc finger, CCHC-type"/>
    <property type="match status" value="1"/>
</dbReference>
<feature type="domain" description="CCHC-type" evidence="4">
    <location>
        <begin position="504"/>
        <end position="517"/>
    </location>
</feature>
<dbReference type="InterPro" id="IPR001878">
    <property type="entry name" value="Znf_CCHC"/>
</dbReference>
<organism evidence="5 6">
    <name type="scientific">Arabis alpina</name>
    <name type="common">Alpine rock-cress</name>
    <dbReference type="NCBI Taxonomy" id="50452"/>
    <lineage>
        <taxon>Eukaryota</taxon>
        <taxon>Viridiplantae</taxon>
        <taxon>Streptophyta</taxon>
        <taxon>Embryophyta</taxon>
        <taxon>Tracheophyta</taxon>
        <taxon>Spermatophyta</taxon>
        <taxon>Magnoliopsida</taxon>
        <taxon>eudicotyledons</taxon>
        <taxon>Gunneridae</taxon>
        <taxon>Pentapetalae</taxon>
        <taxon>rosids</taxon>
        <taxon>malvids</taxon>
        <taxon>Brassicales</taxon>
        <taxon>Brassicaceae</taxon>
        <taxon>Arabideae</taxon>
        <taxon>Arabis</taxon>
    </lineage>
</organism>
<sequence>MKVIIGGIDVMAWRAVLVQWTAPTVVDADGVSSLKSEDTWTEDELKKAKFNSRALSAIHCSVTKKTFEMIQGCETAKEAWDLLQLHFEGTQKVQNSRKDMLASRFENLKMDEHESIFEFSSKLKSLSQEAATLGKKYKDTKLVKKFLRCLPVKFMAYKSALTVSHNIESLSFGEVVGMLQAHELELESLVTDTRKISNLALTCEKKNSGSEDDTDVVGLLVRRFDRALRRVEQGQGHKRSGFIKRQSETERSSKRPEVQCFECKGFGHFKTDCPTVKRRELKCFGCKGLGHTQLECVNDQKFKKDRAMIAEEDSDEESEDEEILNNFVTFVGIVEFDEGHAGSESDDEQDDDDDLVKSYRDVREALIRIGLENTVLAKEKLRLEATVEALQAELQAEKKLSLESEKLILATKADMWEKELYAEKEVTTQLQAQLDLQYKKIHMFAGTKQLDKILSYGRTEKSYSGLGYTGRSASETEKTKFVPAGFSHPTEQRNQSTTWRRTGCYFCGKHGHIKAFCYKLWNKVKKLRQQGKAFWNRWRSQIWVKKEDLLSSVSKRSAKRKEGLNMQCNMALVTEETENTGPWYFDSGSSRHMTRDMNNLQSIKEVKGGKVTFGDGSRGAIKGKG</sequence>
<dbReference type="OrthoDB" id="1931687at2759"/>
<dbReference type="InterPro" id="IPR036875">
    <property type="entry name" value="Znf_CCHC_sf"/>
</dbReference>
<gene>
    <name evidence="5" type="ORF">AALP_AAs58100U000100</name>
</gene>